<keyword evidence="5" id="KW-1185">Reference proteome</keyword>
<evidence type="ECO:0000256" key="1">
    <source>
        <dbReference type="ARBA" id="ARBA00008898"/>
    </source>
</evidence>
<dbReference type="OrthoDB" id="9792858at2"/>
<feature type="domain" description="Flavin reductase like" evidence="3">
    <location>
        <begin position="18"/>
        <end position="169"/>
    </location>
</feature>
<dbReference type="Gene3D" id="2.30.110.10">
    <property type="entry name" value="Electron Transport, Fmn-binding Protein, Chain A"/>
    <property type="match status" value="1"/>
</dbReference>
<organism evidence="4 5">
    <name type="scientific">Pacificitalea manganoxidans</name>
    <dbReference type="NCBI Taxonomy" id="1411902"/>
    <lineage>
        <taxon>Bacteria</taxon>
        <taxon>Pseudomonadati</taxon>
        <taxon>Pseudomonadota</taxon>
        <taxon>Alphaproteobacteria</taxon>
        <taxon>Rhodobacterales</taxon>
        <taxon>Paracoccaceae</taxon>
        <taxon>Pacificitalea</taxon>
    </lineage>
</organism>
<comment type="similarity">
    <text evidence="1">Belongs to the non-flavoprotein flavin reductase family.</text>
</comment>
<accession>A0A291LZ55</accession>
<evidence type="ECO:0000313" key="5">
    <source>
        <dbReference type="Proteomes" id="UP000219050"/>
    </source>
</evidence>
<protein>
    <recommendedName>
        <fullName evidence="3">Flavin reductase like domain-containing protein</fullName>
    </recommendedName>
</protein>
<gene>
    <name evidence="4" type="ORF">CBW24_06765</name>
</gene>
<dbReference type="PANTHER" id="PTHR30466">
    <property type="entry name" value="FLAVIN REDUCTASE"/>
    <property type="match status" value="1"/>
</dbReference>
<name>A0A291LZ55_9RHOB</name>
<dbReference type="InterPro" id="IPR012349">
    <property type="entry name" value="Split_barrel_FMN-bd"/>
</dbReference>
<dbReference type="GO" id="GO:0010181">
    <property type="term" value="F:FMN binding"/>
    <property type="evidence" value="ECO:0007669"/>
    <property type="project" value="InterPro"/>
</dbReference>
<dbReference type="InterPro" id="IPR050268">
    <property type="entry name" value="NADH-dep_flavin_reductase"/>
</dbReference>
<dbReference type="RefSeq" id="WP_097373082.1">
    <property type="nucleotide sequence ID" value="NZ_CP021404.1"/>
</dbReference>
<dbReference type="InterPro" id="IPR002563">
    <property type="entry name" value="Flavin_Rdtase-like_dom"/>
</dbReference>
<dbReference type="Proteomes" id="UP000219050">
    <property type="component" value="Chromosome"/>
</dbReference>
<dbReference type="Pfam" id="PF01613">
    <property type="entry name" value="Flavin_Reduct"/>
    <property type="match status" value="1"/>
</dbReference>
<proteinExistence type="inferred from homology"/>
<dbReference type="GO" id="GO:0042602">
    <property type="term" value="F:riboflavin reductase (NADPH) activity"/>
    <property type="evidence" value="ECO:0007669"/>
    <property type="project" value="TreeGrafter"/>
</dbReference>
<evidence type="ECO:0000313" key="4">
    <source>
        <dbReference type="EMBL" id="ATI41725.1"/>
    </source>
</evidence>
<sequence length="174" mass="18459">MHVFRPTAAEPHAFREVLGHFATGVTVVTIATPDGPLGLTANSFSSLSLDPPMVLWAPDKNSSRYQPFVEAEQYAIHILAADQLDLARRFARDGRPTQGLEWMTGETGVPVFAPCLARFECRRAQVFDGGDHSIITGEVLSAGQQDAGAAAATGDGAGPLVFALGRYGGFTAQD</sequence>
<keyword evidence="2" id="KW-0560">Oxidoreductase</keyword>
<dbReference type="KEGG" id="cmag:CBW24_06765"/>
<reference evidence="4 5" key="1">
    <citation type="submission" date="2017-05" db="EMBL/GenBank/DDBJ databases">
        <title>Comparative genomic and metabolic analysis of manganese-oxidizing mechanisms in Celeribater manganoxidans DY25T: its adaption to the environment of polymetallic nodule.</title>
        <authorList>
            <person name="Wang X."/>
        </authorList>
    </citation>
    <scope>NUCLEOTIDE SEQUENCE [LARGE SCALE GENOMIC DNA]</scope>
    <source>
        <strain evidence="4 5">DY25</strain>
    </source>
</reference>
<dbReference type="SUPFAM" id="SSF50475">
    <property type="entry name" value="FMN-binding split barrel"/>
    <property type="match status" value="1"/>
</dbReference>
<dbReference type="PANTHER" id="PTHR30466:SF11">
    <property type="entry name" value="FLAVIN-DEPENDENT MONOOXYGENASE, REDUCTASE SUBUNIT HSAB"/>
    <property type="match status" value="1"/>
</dbReference>
<dbReference type="EMBL" id="CP021404">
    <property type="protein sequence ID" value="ATI41725.1"/>
    <property type="molecule type" value="Genomic_DNA"/>
</dbReference>
<dbReference type="SMART" id="SM00903">
    <property type="entry name" value="Flavin_Reduct"/>
    <property type="match status" value="1"/>
</dbReference>
<evidence type="ECO:0000259" key="3">
    <source>
        <dbReference type="SMART" id="SM00903"/>
    </source>
</evidence>
<evidence type="ECO:0000256" key="2">
    <source>
        <dbReference type="ARBA" id="ARBA00023002"/>
    </source>
</evidence>
<dbReference type="AlphaFoldDB" id="A0A291LZ55"/>